<dbReference type="AlphaFoldDB" id="A0A380DPF9"/>
<sequence length="95" mass="11191">MENSKTHFSTGSWGKIPFIPFKNNDLEISDIFMYKTLIDAYNRRLSDLSNTFKDSNELTYVLTNYDDQELPEFKRLLRYYGAIKVSDNGVSTQYR</sequence>
<protein>
    <submittedName>
        <fullName evidence="1">SPP1 family phage portal protein</fullName>
    </submittedName>
</protein>
<dbReference type="Pfam" id="PF05133">
    <property type="entry name" value="SPP1_portal"/>
    <property type="match status" value="1"/>
</dbReference>
<dbReference type="InterPro" id="IPR021145">
    <property type="entry name" value="Portal_protein_SPP1_Gp6-like"/>
</dbReference>
<gene>
    <name evidence="1" type="ORF">NCTC6133_01032</name>
</gene>
<dbReference type="Proteomes" id="UP000255091">
    <property type="component" value="Unassembled WGS sequence"/>
</dbReference>
<accession>A0A380DPF9</accession>
<proteinExistence type="predicted"/>
<evidence type="ECO:0000313" key="2">
    <source>
        <dbReference type="Proteomes" id="UP000255091"/>
    </source>
</evidence>
<name>A0A380DPF9_STAAU</name>
<organism evidence="1 2">
    <name type="scientific">Staphylococcus aureus</name>
    <dbReference type="NCBI Taxonomy" id="1280"/>
    <lineage>
        <taxon>Bacteria</taxon>
        <taxon>Bacillati</taxon>
        <taxon>Bacillota</taxon>
        <taxon>Bacilli</taxon>
        <taxon>Bacillales</taxon>
        <taxon>Staphylococcaceae</taxon>
        <taxon>Staphylococcus</taxon>
    </lineage>
</organism>
<dbReference type="EMBL" id="UHAP01000001">
    <property type="protein sequence ID" value="SUK37683.1"/>
    <property type="molecule type" value="Genomic_DNA"/>
</dbReference>
<reference evidence="1 2" key="1">
    <citation type="submission" date="2018-06" db="EMBL/GenBank/DDBJ databases">
        <authorList>
            <consortium name="Pathogen Informatics"/>
            <person name="Doyle S."/>
        </authorList>
    </citation>
    <scope>NUCLEOTIDE SEQUENCE [LARGE SCALE GENOMIC DNA]</scope>
    <source>
        <strain evidence="1 2">NCTC6133</strain>
    </source>
</reference>
<evidence type="ECO:0000313" key="1">
    <source>
        <dbReference type="EMBL" id="SUK37683.1"/>
    </source>
</evidence>